<feature type="chain" id="PRO_5013087424" description="Lipoprotein" evidence="1">
    <location>
        <begin position="27"/>
        <end position="154"/>
    </location>
</feature>
<feature type="signal peptide" evidence="1">
    <location>
        <begin position="1"/>
        <end position="26"/>
    </location>
</feature>
<reference evidence="3" key="1">
    <citation type="submission" date="2016-11" db="EMBL/GenBank/DDBJ databases">
        <authorList>
            <person name="Varghese N."/>
            <person name="Submissions S."/>
        </authorList>
    </citation>
    <scope>NUCLEOTIDE SEQUENCE [LARGE SCALE GENOMIC DNA]</scope>
    <source>
        <strain evidence="3">DSM 13643</strain>
    </source>
</reference>
<evidence type="ECO:0008006" key="4">
    <source>
        <dbReference type="Google" id="ProtNLM"/>
    </source>
</evidence>
<proteinExistence type="predicted"/>
<dbReference type="OrthoDB" id="2039553at2"/>
<evidence type="ECO:0000256" key="1">
    <source>
        <dbReference type="SAM" id="SignalP"/>
    </source>
</evidence>
<dbReference type="RefSeq" id="WP_073194469.1">
    <property type="nucleotide sequence ID" value="NZ_FQXO01000004.1"/>
</dbReference>
<dbReference type="AlphaFoldDB" id="A0A1M5R3W7"/>
<accession>A0A1M5R3W7</accession>
<dbReference type="PROSITE" id="PS51257">
    <property type="entry name" value="PROKAR_LIPOPROTEIN"/>
    <property type="match status" value="1"/>
</dbReference>
<keyword evidence="1" id="KW-0732">Signal</keyword>
<sequence>MNKWCCRIVAISLVLILILFSGCSKNDNVAKEFVNTFKLDIDSKKLNVSTIYNDYGGVPYEGQALYKLESAEQIELEDVGWVELPLTTELYEFLYKDNSMVSIAKKINLPKIEKGKWYFVDRGKTDFKNPSAYNFSLCLYDEVNNIFYYYKIDT</sequence>
<organism evidence="2 3">
    <name type="scientific">Caloranaerobacter azorensis DSM 13643</name>
    <dbReference type="NCBI Taxonomy" id="1121264"/>
    <lineage>
        <taxon>Bacteria</taxon>
        <taxon>Bacillati</taxon>
        <taxon>Bacillota</taxon>
        <taxon>Tissierellia</taxon>
        <taxon>Tissierellales</taxon>
        <taxon>Thermohalobacteraceae</taxon>
        <taxon>Caloranaerobacter</taxon>
    </lineage>
</organism>
<gene>
    <name evidence="2" type="ORF">SAMN02745135_00072</name>
</gene>
<protein>
    <recommendedName>
        <fullName evidence="4">Lipoprotein</fullName>
    </recommendedName>
</protein>
<keyword evidence="3" id="KW-1185">Reference proteome</keyword>
<dbReference type="Proteomes" id="UP000183967">
    <property type="component" value="Unassembled WGS sequence"/>
</dbReference>
<evidence type="ECO:0000313" key="3">
    <source>
        <dbReference type="Proteomes" id="UP000183967"/>
    </source>
</evidence>
<dbReference type="EMBL" id="FQXO01000004">
    <property type="protein sequence ID" value="SHH21022.1"/>
    <property type="molecule type" value="Genomic_DNA"/>
</dbReference>
<name>A0A1M5R3W7_9FIRM</name>
<evidence type="ECO:0000313" key="2">
    <source>
        <dbReference type="EMBL" id="SHH21022.1"/>
    </source>
</evidence>